<name>W1N3T4_9GAMM</name>
<dbReference type="PIRSF" id="PIRSF020680">
    <property type="entry name" value="PhnH"/>
    <property type="match status" value="1"/>
</dbReference>
<dbReference type="GO" id="GO:0019634">
    <property type="term" value="P:organic phosphonate metabolic process"/>
    <property type="evidence" value="ECO:0007669"/>
    <property type="project" value="InterPro"/>
</dbReference>
<dbReference type="Gene3D" id="3.40.50.11310">
    <property type="entry name" value="Bacterial phosphonate metabolism protein PhnH"/>
    <property type="match status" value="1"/>
</dbReference>
<dbReference type="EMBL" id="AVBC01000039">
    <property type="protein sequence ID" value="ERL49625.1"/>
    <property type="molecule type" value="Genomic_DNA"/>
</dbReference>
<protein>
    <recommendedName>
        <fullName evidence="4">Phosphonate C-P lyase system protein PhnH</fullName>
    </recommendedName>
</protein>
<dbReference type="InterPro" id="IPR038058">
    <property type="entry name" value="PhnH-like_sp"/>
</dbReference>
<comment type="caution">
    <text evidence="2">The sequence shown here is derived from an EMBL/GenBank/DDBJ whole genome shotgun (WGS) entry which is preliminary data.</text>
</comment>
<evidence type="ECO:0000256" key="1">
    <source>
        <dbReference type="SAM" id="MobiDB-lite"/>
    </source>
</evidence>
<dbReference type="PATRIC" id="fig|1178482.3.peg.2720"/>
<reference evidence="2 3" key="1">
    <citation type="submission" date="2013-08" db="EMBL/GenBank/DDBJ databases">
        <title>draft genome of Halomonas huanghegensis, strain BJGMM-B45T.</title>
        <authorList>
            <person name="Miao C."/>
            <person name="Wan Y."/>
            <person name="Jin W."/>
        </authorList>
    </citation>
    <scope>NUCLEOTIDE SEQUENCE [LARGE SCALE GENOMIC DNA]</scope>
    <source>
        <strain evidence="2 3">BJGMM-B45</strain>
    </source>
</reference>
<dbReference type="eggNOG" id="COG3625">
    <property type="taxonomic scope" value="Bacteria"/>
</dbReference>
<proteinExistence type="predicted"/>
<sequence>MSMNTRATTSSTANQNPGQRWPMLDDGVHHPQRLFRQLLGAMSEPGTLQTLSIDDLPADAQLSPAAWATVLTLCDLDTRLWIDPRLETSGLREAVAFQTGAAITEVPADADFALVVPQTLVEITDFAIGSDAWPDRSTTLIVVAEQLAEGNDWRLTGPGIADHRSLALGGQVAPLMWRLAANHNCFPRGLDAFITSGYQLLSIARSTRIAAGNGQTEENA</sequence>
<dbReference type="Proteomes" id="UP000019113">
    <property type="component" value="Unassembled WGS sequence"/>
</dbReference>
<gene>
    <name evidence="2" type="ORF">BJB45_00475</name>
</gene>
<accession>W1N3T4</accession>
<evidence type="ECO:0000313" key="3">
    <source>
        <dbReference type="Proteomes" id="UP000019113"/>
    </source>
</evidence>
<dbReference type="SUPFAM" id="SSF159709">
    <property type="entry name" value="PhnH-like"/>
    <property type="match status" value="1"/>
</dbReference>
<organism evidence="2 3">
    <name type="scientific">Halomonas huangheensis</name>
    <dbReference type="NCBI Taxonomy" id="1178482"/>
    <lineage>
        <taxon>Bacteria</taxon>
        <taxon>Pseudomonadati</taxon>
        <taxon>Pseudomonadota</taxon>
        <taxon>Gammaproteobacteria</taxon>
        <taxon>Oceanospirillales</taxon>
        <taxon>Halomonadaceae</taxon>
        <taxon>Halomonas</taxon>
    </lineage>
</organism>
<dbReference type="AlphaFoldDB" id="W1N3T4"/>
<evidence type="ECO:0000313" key="2">
    <source>
        <dbReference type="EMBL" id="ERL49625.1"/>
    </source>
</evidence>
<evidence type="ECO:0008006" key="4">
    <source>
        <dbReference type="Google" id="ProtNLM"/>
    </source>
</evidence>
<keyword evidence="3" id="KW-1185">Reference proteome</keyword>
<feature type="region of interest" description="Disordered" evidence="1">
    <location>
        <begin position="1"/>
        <end position="26"/>
    </location>
</feature>
<feature type="compositionally biased region" description="Polar residues" evidence="1">
    <location>
        <begin position="1"/>
        <end position="18"/>
    </location>
</feature>
<dbReference type="NCBIfam" id="TIGR03292">
    <property type="entry name" value="PhnH_redo"/>
    <property type="match status" value="1"/>
</dbReference>
<dbReference type="STRING" id="1178482.AR456_02035"/>
<dbReference type="Pfam" id="PF05845">
    <property type="entry name" value="PhnH"/>
    <property type="match status" value="1"/>
</dbReference>
<dbReference type="InterPro" id="IPR008772">
    <property type="entry name" value="Phosphonate_metab_PhnH"/>
</dbReference>